<dbReference type="EMBL" id="LUKD01000009">
    <property type="protein sequence ID" value="KYG62306.1"/>
    <property type="molecule type" value="Genomic_DNA"/>
</dbReference>
<sequence length="107" mass="12244">MKFDCTKECLLNADMKEVMEVLRRYLQFWDPIEVIGDLIKDGLPPDEYDSYAGPLYTILANGGSVDDVERFLKKCLEHMGMPSVSEREKGMAISIHTYFNKSGGFRK</sequence>
<gene>
    <name evidence="1" type="ORF">AZI87_17430</name>
</gene>
<comment type="caution">
    <text evidence="1">The sequence shown here is derived from an EMBL/GenBank/DDBJ whole genome shotgun (WGS) entry which is preliminary data.</text>
</comment>
<dbReference type="AlphaFoldDB" id="A0A162FU98"/>
<organism evidence="1 2">
    <name type="scientific">Bdellovibrio bacteriovorus</name>
    <dbReference type="NCBI Taxonomy" id="959"/>
    <lineage>
        <taxon>Bacteria</taxon>
        <taxon>Pseudomonadati</taxon>
        <taxon>Bdellovibrionota</taxon>
        <taxon>Bdellovibrionia</taxon>
        <taxon>Bdellovibrionales</taxon>
        <taxon>Pseudobdellovibrionaceae</taxon>
        <taxon>Bdellovibrio</taxon>
    </lineage>
</organism>
<protein>
    <submittedName>
        <fullName evidence="1">Uncharacterized protein</fullName>
    </submittedName>
</protein>
<reference evidence="1 2" key="1">
    <citation type="submission" date="2016-03" db="EMBL/GenBank/DDBJ databases">
        <authorList>
            <person name="Ploux O."/>
        </authorList>
    </citation>
    <scope>NUCLEOTIDE SEQUENCE [LARGE SCALE GENOMIC DNA]</scope>
    <source>
        <strain evidence="1 2">EC13</strain>
    </source>
</reference>
<dbReference type="Proteomes" id="UP000075799">
    <property type="component" value="Unassembled WGS sequence"/>
</dbReference>
<evidence type="ECO:0000313" key="1">
    <source>
        <dbReference type="EMBL" id="KYG62306.1"/>
    </source>
</evidence>
<evidence type="ECO:0000313" key="2">
    <source>
        <dbReference type="Proteomes" id="UP000075799"/>
    </source>
</evidence>
<accession>A0A162FU98</accession>
<proteinExistence type="predicted"/>
<name>A0A162FU98_BDEBC</name>